<dbReference type="InterPro" id="IPR006379">
    <property type="entry name" value="HAD-SF_hydro_IIB"/>
</dbReference>
<dbReference type="InterPro" id="IPR013783">
    <property type="entry name" value="Ig-like_fold"/>
</dbReference>
<dbReference type="InterPro" id="IPR023214">
    <property type="entry name" value="HAD_sf"/>
</dbReference>
<dbReference type="InterPro" id="IPR044901">
    <property type="entry name" value="Trehalose_TreZ_E-set_sf"/>
</dbReference>
<dbReference type="SUPFAM" id="SSF51445">
    <property type="entry name" value="(Trans)glycosidases"/>
    <property type="match status" value="1"/>
</dbReference>
<dbReference type="InterPro" id="IPR004193">
    <property type="entry name" value="Glyco_hydro_13_N"/>
</dbReference>
<dbReference type="Gene3D" id="2.60.40.10">
    <property type="entry name" value="Immunoglobulins"/>
    <property type="match status" value="1"/>
</dbReference>
<dbReference type="Proteomes" id="UP000317093">
    <property type="component" value="Chromosome"/>
</dbReference>
<dbReference type="InterPro" id="IPR036412">
    <property type="entry name" value="HAD-like_sf"/>
</dbReference>
<sequence>MMRPTTRVLATDLDGTFIPLEGVAGNREDLRQLERQLVANDVTLVFVTGRHLESVLDAIGQHQLPSPEWIICDVGSSIYKREPGGYGQVDAYQEHEAELVATMPIASLREQLNDIDGLRLQEEEKQGRFKLSYYVDAGRLAALTDRIQARLGETSAPYSIIASVDPFNGDGLIDLLPARVSKAHALSWWVAFNGWDPESIVFSGDSGNDLAALTAGFRAILVGNADRSLARRVYDAHRDAGWNHRLYLAKALATSGVLEGCRWFGLAEGVHDAGLHRFGATPVGCDRTGFRVWAPGCESIEVELLDESPSGHRRVPLARSDDGFFRGCLDGVAPGSRYFYRLDGSTSRPDPAAHFQPEGVHGPSMVIDHESFPWSDGDWKGIAKRNLVIYELHVGAFTEEGTFLAAGERLAELKELGVNAIEIMPVAQAPGRWNWGYDGVDLFAVCNTYGGVDQFKGFVDACHREGFAVILDVVYNHVGPEGNYLSEFGPYISERHHSPWGGAPNFDGPHCETVRAFVLENVLYWLDAFHLDGLRLDAVHYIEDERQPSILDEISRVVADYADTVPRQLHLIAETNVYDPHLVSSTERRRAYDALWGDCMLHAIYSLARPEVQLTNRRYRGASDVVEALRYGYVFRGIDTVHRPWRHDDPSLGVEKEVGDVSSLVISLQTHDSVGNHPSGSRLHQLTSTDFQRAAATLTLLYPSIPMLFMGEETSAEAPFPFFADFGDKSIRDAVDEGRAREYPPPQRDDFLAPSSPEAFERAKLSQAVDRDDTTRRWYQSLLTLRRLGVAQGWLAADRLEVRGDHSDGLFGFAYTCAEGGSVVVVSRLTAPSQSSAPVITIDREGEIVLATAGVDAAGDARLSLGPNQAVVMSTSSALEL</sequence>
<dbReference type="SFLD" id="SFLDG01140">
    <property type="entry name" value="C2.B:_Phosphomannomutase_and_P"/>
    <property type="match status" value="1"/>
</dbReference>
<dbReference type="PANTHER" id="PTHR43651">
    <property type="entry name" value="1,4-ALPHA-GLUCAN-BRANCHING ENZYME"/>
    <property type="match status" value="1"/>
</dbReference>
<dbReference type="NCBIfam" id="TIGR01484">
    <property type="entry name" value="HAD-SF-IIB"/>
    <property type="match status" value="1"/>
</dbReference>
<dbReference type="SUPFAM" id="SSF81296">
    <property type="entry name" value="E set domains"/>
    <property type="match status" value="1"/>
</dbReference>
<protein>
    <submittedName>
        <fullName evidence="3">Malto-oligosyltrehalose trehalohydrolase</fullName>
        <ecNumber evidence="3">3.2.1.141</ecNumber>
    </submittedName>
</protein>
<dbReference type="PANTHER" id="PTHR43651:SF11">
    <property type="entry name" value="MALTO-OLIGOSYLTREHALOSE TREHALOHYDROLASE"/>
    <property type="match status" value="1"/>
</dbReference>
<proteinExistence type="predicted"/>
<keyword evidence="3" id="KW-0378">Hydrolase</keyword>
<dbReference type="GO" id="GO:0033942">
    <property type="term" value="F:4-alpha-D-(1-&gt;4)-alpha-D-glucanotrehalose trehalohydrolase activity"/>
    <property type="evidence" value="ECO:0007669"/>
    <property type="project" value="UniProtKB-EC"/>
</dbReference>
<dbReference type="GO" id="GO:0016791">
    <property type="term" value="F:phosphatase activity"/>
    <property type="evidence" value="ECO:0007669"/>
    <property type="project" value="UniProtKB-ARBA"/>
</dbReference>
<feature type="domain" description="Glycosyl hydrolase family 13 catalytic" evidence="2">
    <location>
        <begin position="391"/>
        <end position="739"/>
    </location>
</feature>
<evidence type="ECO:0000313" key="3">
    <source>
        <dbReference type="EMBL" id="QDU59377.1"/>
    </source>
</evidence>
<name>A0A518AXB8_9BACT</name>
<dbReference type="CDD" id="cd11325">
    <property type="entry name" value="AmyAc_GTHase"/>
    <property type="match status" value="1"/>
</dbReference>
<dbReference type="InterPro" id="IPR017853">
    <property type="entry name" value="GH"/>
</dbReference>
<dbReference type="Gene3D" id="3.40.50.1000">
    <property type="entry name" value="HAD superfamily/HAD-like"/>
    <property type="match status" value="1"/>
</dbReference>
<keyword evidence="4" id="KW-1185">Reference proteome</keyword>
<gene>
    <name evidence="3" type="primary">treZ</name>
    <name evidence="3" type="ORF">Pan216_02050</name>
</gene>
<dbReference type="SUPFAM" id="SSF56784">
    <property type="entry name" value="HAD-like"/>
    <property type="match status" value="1"/>
</dbReference>
<dbReference type="EMBL" id="CP036279">
    <property type="protein sequence ID" value="QDU59377.1"/>
    <property type="molecule type" value="Genomic_DNA"/>
</dbReference>
<dbReference type="Pfam" id="PF05116">
    <property type="entry name" value="S6PP"/>
    <property type="match status" value="1"/>
</dbReference>
<dbReference type="AlphaFoldDB" id="A0A518AXB8"/>
<dbReference type="GO" id="GO:0005975">
    <property type="term" value="P:carbohydrate metabolic process"/>
    <property type="evidence" value="ECO:0007669"/>
    <property type="project" value="InterPro"/>
</dbReference>
<dbReference type="Pfam" id="PF02922">
    <property type="entry name" value="CBM_48"/>
    <property type="match status" value="1"/>
</dbReference>
<dbReference type="Gene3D" id="3.90.1070.10">
    <property type="match status" value="1"/>
</dbReference>
<dbReference type="InterPro" id="IPR014756">
    <property type="entry name" value="Ig_E-set"/>
</dbReference>
<dbReference type="SFLD" id="SFLDG01141">
    <property type="entry name" value="C2.B.1:_Sucrose_Phosphatase_Li"/>
    <property type="match status" value="1"/>
</dbReference>
<evidence type="ECO:0000256" key="1">
    <source>
        <dbReference type="ARBA" id="ARBA00023277"/>
    </source>
</evidence>
<keyword evidence="1" id="KW-0119">Carbohydrate metabolism</keyword>
<evidence type="ECO:0000313" key="4">
    <source>
        <dbReference type="Proteomes" id="UP000317093"/>
    </source>
</evidence>
<dbReference type="Gene3D" id="1.10.10.760">
    <property type="entry name" value="E-set domains of sugar-utilizing enzymes"/>
    <property type="match status" value="1"/>
</dbReference>
<dbReference type="SMART" id="SM00642">
    <property type="entry name" value="Aamy"/>
    <property type="match status" value="1"/>
</dbReference>
<keyword evidence="3" id="KW-0326">Glycosidase</keyword>
<dbReference type="InterPro" id="IPR006380">
    <property type="entry name" value="SPP-like_dom"/>
</dbReference>
<dbReference type="KEGG" id="knv:Pan216_02050"/>
<dbReference type="SFLD" id="SFLDS00003">
    <property type="entry name" value="Haloacid_Dehalogenase"/>
    <property type="match status" value="1"/>
</dbReference>
<organism evidence="3 4">
    <name type="scientific">Kolteria novifilia</name>
    <dbReference type="NCBI Taxonomy" id="2527975"/>
    <lineage>
        <taxon>Bacteria</taxon>
        <taxon>Pseudomonadati</taxon>
        <taxon>Planctomycetota</taxon>
        <taxon>Planctomycetia</taxon>
        <taxon>Kolteriales</taxon>
        <taxon>Kolteriaceae</taxon>
        <taxon>Kolteria</taxon>
    </lineage>
</organism>
<dbReference type="OrthoDB" id="226102at2"/>
<dbReference type="Gene3D" id="3.20.20.80">
    <property type="entry name" value="Glycosidases"/>
    <property type="match status" value="1"/>
</dbReference>
<accession>A0A518AXB8</accession>
<evidence type="ECO:0000259" key="2">
    <source>
        <dbReference type="SMART" id="SM00642"/>
    </source>
</evidence>
<dbReference type="RefSeq" id="WP_145253553.1">
    <property type="nucleotide sequence ID" value="NZ_CP036279.1"/>
</dbReference>
<dbReference type="CDD" id="cd02853">
    <property type="entry name" value="E_set_MTHase_like_N"/>
    <property type="match status" value="1"/>
</dbReference>
<reference evidence="3 4" key="1">
    <citation type="submission" date="2019-02" db="EMBL/GenBank/DDBJ databases">
        <title>Deep-cultivation of Planctomycetes and their phenomic and genomic characterization uncovers novel biology.</title>
        <authorList>
            <person name="Wiegand S."/>
            <person name="Jogler M."/>
            <person name="Boedeker C."/>
            <person name="Pinto D."/>
            <person name="Vollmers J."/>
            <person name="Rivas-Marin E."/>
            <person name="Kohn T."/>
            <person name="Peeters S.H."/>
            <person name="Heuer A."/>
            <person name="Rast P."/>
            <person name="Oberbeckmann S."/>
            <person name="Bunk B."/>
            <person name="Jeske O."/>
            <person name="Meyerdierks A."/>
            <person name="Storesund J.E."/>
            <person name="Kallscheuer N."/>
            <person name="Luecker S."/>
            <person name="Lage O.M."/>
            <person name="Pohl T."/>
            <person name="Merkel B.J."/>
            <person name="Hornburger P."/>
            <person name="Mueller R.-W."/>
            <person name="Bruemmer F."/>
            <person name="Labrenz M."/>
            <person name="Spormann A.M."/>
            <person name="Op den Camp H."/>
            <person name="Overmann J."/>
            <person name="Amann R."/>
            <person name="Jetten M.S.M."/>
            <person name="Mascher T."/>
            <person name="Medema M.H."/>
            <person name="Devos D.P."/>
            <person name="Kaster A.-K."/>
            <person name="Ovreas L."/>
            <person name="Rohde M."/>
            <person name="Galperin M.Y."/>
            <person name="Jogler C."/>
        </authorList>
    </citation>
    <scope>NUCLEOTIDE SEQUENCE [LARGE SCALE GENOMIC DNA]</scope>
    <source>
        <strain evidence="3 4">Pan216</strain>
    </source>
</reference>
<dbReference type="EC" id="3.2.1.141" evidence="3"/>
<dbReference type="InterPro" id="IPR006047">
    <property type="entry name" value="GH13_cat_dom"/>
</dbReference>
<dbReference type="Pfam" id="PF00128">
    <property type="entry name" value="Alpha-amylase"/>
    <property type="match status" value="1"/>
</dbReference>